<evidence type="ECO:0000256" key="4">
    <source>
        <dbReference type="ARBA" id="ARBA00009712"/>
    </source>
</evidence>
<keyword evidence="11" id="KW-0585">Phenylalanine catabolism</keyword>
<name>A0AAN4VYB9_9BACT</name>
<dbReference type="InterPro" id="IPR019774">
    <property type="entry name" value="Aromatic-AA_hydroxylase_C"/>
</dbReference>
<dbReference type="GO" id="GO:0005506">
    <property type="term" value="F:iron ion binding"/>
    <property type="evidence" value="ECO:0007669"/>
    <property type="project" value="InterPro"/>
</dbReference>
<comment type="caution">
    <text evidence="15">The sequence shown here is derived from an EMBL/GenBank/DDBJ whole genome shotgun (WGS) entry which is preliminary data.</text>
</comment>
<comment type="catalytic activity">
    <reaction evidence="1">
        <text>(6R)-L-erythro-5,6,7,8-tetrahydrobiopterin + L-phenylalanine + O2 = (4aS,6R)-4a-hydroxy-L-erythro-5,6,7,8-tetrahydrobiopterin + L-tyrosine</text>
        <dbReference type="Rhea" id="RHEA:20273"/>
        <dbReference type="ChEBI" id="CHEBI:15379"/>
        <dbReference type="ChEBI" id="CHEBI:15642"/>
        <dbReference type="ChEBI" id="CHEBI:58095"/>
        <dbReference type="ChEBI" id="CHEBI:58315"/>
        <dbReference type="ChEBI" id="CHEBI:59560"/>
        <dbReference type="EC" id="1.14.16.1"/>
    </reaction>
</comment>
<dbReference type="Proteomes" id="UP001310022">
    <property type="component" value="Unassembled WGS sequence"/>
</dbReference>
<feature type="binding site" evidence="13">
    <location>
        <position position="157"/>
    </location>
    <ligand>
        <name>Fe cation</name>
        <dbReference type="ChEBI" id="CHEBI:24875"/>
    </ligand>
</feature>
<proteinExistence type="inferred from homology"/>
<keyword evidence="9 13" id="KW-0408">Iron</keyword>
<evidence type="ECO:0000256" key="2">
    <source>
        <dbReference type="ARBA" id="ARBA00001954"/>
    </source>
</evidence>
<evidence type="ECO:0000256" key="11">
    <source>
        <dbReference type="ARBA" id="ARBA00023232"/>
    </source>
</evidence>
<dbReference type="InterPro" id="IPR036329">
    <property type="entry name" value="Aro-AA_hydroxylase_C_sf"/>
</dbReference>
<organism evidence="15 16">
    <name type="scientific">Persicobacter diffluens</name>
    <dbReference type="NCBI Taxonomy" id="981"/>
    <lineage>
        <taxon>Bacteria</taxon>
        <taxon>Pseudomonadati</taxon>
        <taxon>Bacteroidota</taxon>
        <taxon>Cytophagia</taxon>
        <taxon>Cytophagales</taxon>
        <taxon>Persicobacteraceae</taxon>
        <taxon>Persicobacter</taxon>
    </lineage>
</organism>
<dbReference type="EC" id="1.14.16.1" evidence="5"/>
<dbReference type="AlphaFoldDB" id="A0AAN4VYB9"/>
<evidence type="ECO:0000256" key="10">
    <source>
        <dbReference type="ARBA" id="ARBA00023033"/>
    </source>
</evidence>
<dbReference type="Pfam" id="PF00351">
    <property type="entry name" value="Biopterin_H"/>
    <property type="match status" value="1"/>
</dbReference>
<dbReference type="PRINTS" id="PR00372">
    <property type="entry name" value="FYWHYDRXLASE"/>
</dbReference>
<evidence type="ECO:0000256" key="5">
    <source>
        <dbReference type="ARBA" id="ARBA00011995"/>
    </source>
</evidence>
<evidence type="ECO:0000256" key="6">
    <source>
        <dbReference type="ARBA" id="ARBA00020276"/>
    </source>
</evidence>
<dbReference type="PANTHER" id="PTHR11473">
    <property type="entry name" value="AROMATIC AMINO ACID HYDROXYLASE"/>
    <property type="match status" value="1"/>
</dbReference>
<dbReference type="InterPro" id="IPR018301">
    <property type="entry name" value="ArAA_hydroxylase_Fe/CU_BS"/>
</dbReference>
<feature type="binding site" evidence="13">
    <location>
        <position position="115"/>
    </location>
    <ligand>
        <name>Fe cation</name>
        <dbReference type="ChEBI" id="CHEBI:24875"/>
    </ligand>
</feature>
<dbReference type="PANTHER" id="PTHR11473:SF24">
    <property type="entry name" value="PHENYLALANINE-4-HYDROXYLASE"/>
    <property type="match status" value="1"/>
</dbReference>
<evidence type="ECO:0000256" key="8">
    <source>
        <dbReference type="ARBA" id="ARBA00023002"/>
    </source>
</evidence>
<feature type="binding site" evidence="13">
    <location>
        <position position="110"/>
    </location>
    <ligand>
        <name>Fe cation</name>
        <dbReference type="ChEBI" id="CHEBI:24875"/>
    </ligand>
</feature>
<dbReference type="PROSITE" id="PS51410">
    <property type="entry name" value="BH4_AAA_HYDROXYL_2"/>
    <property type="match status" value="1"/>
</dbReference>
<dbReference type="GO" id="GO:0004505">
    <property type="term" value="F:phenylalanine 4-monooxygenase activity"/>
    <property type="evidence" value="ECO:0007669"/>
    <property type="project" value="UniProtKB-EC"/>
</dbReference>
<dbReference type="EMBL" id="BQKE01000001">
    <property type="protein sequence ID" value="GJM60605.1"/>
    <property type="molecule type" value="Genomic_DNA"/>
</dbReference>
<dbReference type="NCBIfam" id="NF008877">
    <property type="entry name" value="PRK11913.1-2"/>
    <property type="match status" value="1"/>
</dbReference>
<evidence type="ECO:0000256" key="3">
    <source>
        <dbReference type="ARBA" id="ARBA00005088"/>
    </source>
</evidence>
<keyword evidence="16" id="KW-1185">Reference proteome</keyword>
<sequence>MQQQYDQYTAEDHRVWQILFEEQLEQIPQLACKEYIEALDLIGFEAERIPRFTDLNQRLGDSTGWEIHVVAGLIPVEEFFQLLSEKKFPASTWLRRMDQLKYIEEPDMFHDIFGHIPLLILPEYSDFIQAYAKMALKYTHNEKATALLQRLYWFTVEFGLIYEAGKAKIYGAGIISSPQESRFSVSDASKKIPFDIDVIFNNPFRKDDIQNEYYVIDQLSDLADCIPTVEQHLQNLIQKGLGDVKPVR</sequence>
<comment type="similarity">
    <text evidence="4">Belongs to the biopterin-dependent aromatic amino acid hydroxylase family.</text>
</comment>
<dbReference type="InterPro" id="IPR036951">
    <property type="entry name" value="ArAA_hydroxylase_sf"/>
</dbReference>
<feature type="domain" description="Biopterin-dependent aromatic amino acid hydroxylase family profile" evidence="14">
    <location>
        <begin position="1"/>
        <end position="248"/>
    </location>
</feature>
<evidence type="ECO:0000259" key="14">
    <source>
        <dbReference type="PROSITE" id="PS51410"/>
    </source>
</evidence>
<keyword evidence="7 13" id="KW-0479">Metal-binding</keyword>
<keyword evidence="10" id="KW-0503">Monooxygenase</keyword>
<evidence type="ECO:0000313" key="16">
    <source>
        <dbReference type="Proteomes" id="UP001310022"/>
    </source>
</evidence>
<keyword evidence="8" id="KW-0560">Oxidoreductase</keyword>
<gene>
    <name evidence="15" type="primary">phhA</name>
    <name evidence="15" type="ORF">PEDI_11570</name>
</gene>
<dbReference type="Gene3D" id="1.10.800.10">
    <property type="entry name" value="Aromatic amino acid hydroxylase"/>
    <property type="match status" value="1"/>
</dbReference>
<evidence type="ECO:0000256" key="1">
    <source>
        <dbReference type="ARBA" id="ARBA00001060"/>
    </source>
</evidence>
<protein>
    <recommendedName>
        <fullName evidence="6">Phenylalanine-4-hydroxylase</fullName>
        <ecNumber evidence="5">1.14.16.1</ecNumber>
    </recommendedName>
    <alternativeName>
        <fullName evidence="12">Phe-4-monooxygenase</fullName>
    </alternativeName>
</protein>
<evidence type="ECO:0000256" key="7">
    <source>
        <dbReference type="ARBA" id="ARBA00022723"/>
    </source>
</evidence>
<evidence type="ECO:0000256" key="13">
    <source>
        <dbReference type="PIRSR" id="PIRSR601273-2"/>
    </source>
</evidence>
<dbReference type="GO" id="GO:0006559">
    <property type="term" value="P:L-phenylalanine catabolic process"/>
    <property type="evidence" value="ECO:0007669"/>
    <property type="project" value="UniProtKB-KW"/>
</dbReference>
<dbReference type="NCBIfam" id="TIGR01267">
    <property type="entry name" value="Phe4hydrox_mono"/>
    <property type="match status" value="1"/>
</dbReference>
<evidence type="ECO:0000256" key="12">
    <source>
        <dbReference type="ARBA" id="ARBA00029922"/>
    </source>
</evidence>
<evidence type="ECO:0000313" key="15">
    <source>
        <dbReference type="EMBL" id="GJM60605.1"/>
    </source>
</evidence>
<evidence type="ECO:0000256" key="9">
    <source>
        <dbReference type="ARBA" id="ARBA00023004"/>
    </source>
</evidence>
<dbReference type="RefSeq" id="WP_338236317.1">
    <property type="nucleotide sequence ID" value="NZ_BQKE01000001.1"/>
</dbReference>
<comment type="cofactor">
    <cofactor evidence="2 13">
        <name>Fe(2+)</name>
        <dbReference type="ChEBI" id="CHEBI:29033"/>
    </cofactor>
</comment>
<dbReference type="PROSITE" id="PS00367">
    <property type="entry name" value="BH4_AAA_HYDROXYL_1"/>
    <property type="match status" value="1"/>
</dbReference>
<accession>A0AAN4VYB9</accession>
<dbReference type="InterPro" id="IPR005960">
    <property type="entry name" value="Phe-4-hydroxylase_mono"/>
</dbReference>
<reference evidence="15 16" key="1">
    <citation type="submission" date="2021-12" db="EMBL/GenBank/DDBJ databases">
        <title>Genome sequencing of bacteria with rrn-lacking chromosome and rrn-plasmid.</title>
        <authorList>
            <person name="Anda M."/>
            <person name="Iwasaki W."/>
        </authorList>
    </citation>
    <scope>NUCLEOTIDE SEQUENCE [LARGE SCALE GENOMIC DNA]</scope>
    <source>
        <strain evidence="15 16">NBRC 15940</strain>
    </source>
</reference>
<dbReference type="InterPro" id="IPR001273">
    <property type="entry name" value="ArAA_hydroxylase"/>
</dbReference>
<dbReference type="SUPFAM" id="SSF56534">
    <property type="entry name" value="Aromatic aminoacid monoxygenases, catalytic and oligomerization domains"/>
    <property type="match status" value="1"/>
</dbReference>
<comment type="pathway">
    <text evidence="3">Amino-acid degradation; L-phenylalanine degradation; acetoacetate and fumarate from L-phenylalanine: step 1/6.</text>
</comment>